<dbReference type="EMBL" id="VJYK02000162">
    <property type="protein sequence ID" value="MQS03363.1"/>
    <property type="molecule type" value="Genomic_DNA"/>
</dbReference>
<evidence type="ECO:0000313" key="4">
    <source>
        <dbReference type="EMBL" id="MBB1256038.1"/>
    </source>
</evidence>
<dbReference type="Proteomes" id="UP000525686">
    <property type="component" value="Unassembled WGS sequence"/>
</dbReference>
<reference evidence="6 7" key="1">
    <citation type="submission" date="2019-10" db="EMBL/GenBank/DDBJ databases">
        <title>Streptomyces sp. nov., a novel actinobacterium isolated from alkaline environment.</title>
        <authorList>
            <person name="Golinska P."/>
        </authorList>
    </citation>
    <scope>NUCLEOTIDE SEQUENCE [LARGE SCALE GENOMIC DNA]</scope>
    <source>
        <strain evidence="6 7">OF1</strain>
    </source>
</reference>
<evidence type="ECO:0000313" key="8">
    <source>
        <dbReference type="Proteomes" id="UP000517765"/>
    </source>
</evidence>
<dbReference type="PANTHER" id="PTHR40763:SF4">
    <property type="entry name" value="DUF1707 DOMAIN-CONTAINING PROTEIN"/>
    <property type="match status" value="1"/>
</dbReference>
<evidence type="ECO:0000259" key="3">
    <source>
        <dbReference type="Pfam" id="PF09922"/>
    </source>
</evidence>
<evidence type="ECO:0000256" key="1">
    <source>
        <dbReference type="SAM" id="MobiDB-lite"/>
    </source>
</evidence>
<comment type="caution">
    <text evidence="6">The sequence shown here is derived from an EMBL/GenBank/DDBJ whole genome shotgun (WGS) entry which is preliminary data.</text>
</comment>
<dbReference type="Pfam" id="PF09922">
    <property type="entry name" value="LiaF-like_C"/>
    <property type="match status" value="1"/>
</dbReference>
<keyword evidence="7" id="KW-1185">Reference proteome</keyword>
<organism evidence="6 7">
    <name type="scientific">Streptomyces alkaliterrae</name>
    <dbReference type="NCBI Taxonomy" id="2213162"/>
    <lineage>
        <taxon>Bacteria</taxon>
        <taxon>Bacillati</taxon>
        <taxon>Actinomycetota</taxon>
        <taxon>Actinomycetes</taxon>
        <taxon>Kitasatosporales</taxon>
        <taxon>Streptomycetaceae</taxon>
        <taxon>Streptomyces</taxon>
    </lineage>
</organism>
<feature type="domain" description="DUF1707" evidence="2">
    <location>
        <begin position="45"/>
        <end position="97"/>
    </location>
</feature>
<dbReference type="PANTHER" id="PTHR40763">
    <property type="entry name" value="MEMBRANE PROTEIN-RELATED"/>
    <property type="match status" value="1"/>
</dbReference>
<evidence type="ECO:0000313" key="5">
    <source>
        <dbReference type="EMBL" id="MBB1261931.1"/>
    </source>
</evidence>
<dbReference type="AlphaFoldDB" id="A0A5P0YSR7"/>
<dbReference type="Proteomes" id="UP000517765">
    <property type="component" value="Unassembled WGS sequence"/>
</dbReference>
<proteinExistence type="predicted"/>
<dbReference type="Proteomes" id="UP000320857">
    <property type="component" value="Unassembled WGS sequence"/>
</dbReference>
<feature type="region of interest" description="Disordered" evidence="1">
    <location>
        <begin position="1"/>
        <end position="51"/>
    </location>
</feature>
<reference evidence="8 9" key="2">
    <citation type="submission" date="2020-05" db="EMBL/GenBank/DDBJ databases">
        <title>Classification of alakaliphilic streptomycetes isolated from an alkaline soil next to Lonar Crater, India and a proposal for the recognition of Streptomyces alkaliterrae sp. nov.</title>
        <authorList>
            <person name="Golinska P."/>
        </authorList>
    </citation>
    <scope>NUCLEOTIDE SEQUENCE [LARGE SCALE GENOMIC DNA]</scope>
    <source>
        <strain evidence="9">OF3</strain>
        <strain evidence="8">OF8</strain>
    </source>
</reference>
<dbReference type="InterPro" id="IPR024425">
    <property type="entry name" value="LiaF-like_C"/>
</dbReference>
<evidence type="ECO:0000313" key="7">
    <source>
        <dbReference type="Proteomes" id="UP000320857"/>
    </source>
</evidence>
<protein>
    <submittedName>
        <fullName evidence="4">DUF1707 and DUF2154 domain-containing protein</fullName>
    </submittedName>
    <submittedName>
        <fullName evidence="6">DUF1707 domain-containing protein</fullName>
    </submittedName>
</protein>
<evidence type="ECO:0000259" key="2">
    <source>
        <dbReference type="Pfam" id="PF08044"/>
    </source>
</evidence>
<reference evidence="4" key="3">
    <citation type="journal article" name="Syst. Appl. Microbiol.">
        <title>Streptomyces alkaliterrae sp. nov., isolated from an alkaline soil, and emended descriptions of Streptomyces alkaliphilus, Streptomyces calidiresistens and Streptomyces durbertensis.</title>
        <authorList>
            <person name="Swiecimska M."/>
            <person name="Golinska P."/>
            <person name="Nouioui I."/>
            <person name="Wypij M."/>
            <person name="Rai M."/>
            <person name="Sangal V."/>
            <person name="Goodfellow M."/>
        </authorList>
    </citation>
    <scope>NUCLEOTIDE SEQUENCE</scope>
    <source>
        <strain evidence="4">OF3</strain>
        <strain evidence="5">OF8</strain>
    </source>
</reference>
<dbReference type="EMBL" id="JABJWZ010000284">
    <property type="protein sequence ID" value="MBB1256038.1"/>
    <property type="molecule type" value="Genomic_DNA"/>
</dbReference>
<dbReference type="Pfam" id="PF08044">
    <property type="entry name" value="DUF1707"/>
    <property type="match status" value="1"/>
</dbReference>
<gene>
    <name evidence="6" type="ORF">FNX44_016090</name>
    <name evidence="4" type="ORF">H3146_22140</name>
    <name evidence="5" type="ORF">H3147_24410</name>
</gene>
<dbReference type="OrthoDB" id="4772576at2"/>
<feature type="domain" description="Cell wall-active antibiotics response LiaF-like C-terminal" evidence="3">
    <location>
        <begin position="139"/>
        <end position="200"/>
    </location>
</feature>
<evidence type="ECO:0000313" key="6">
    <source>
        <dbReference type="EMBL" id="MQS03363.1"/>
    </source>
</evidence>
<evidence type="ECO:0000313" key="9">
    <source>
        <dbReference type="Proteomes" id="UP000525686"/>
    </source>
</evidence>
<dbReference type="InterPro" id="IPR012551">
    <property type="entry name" value="DUF1707_SHOCT-like"/>
</dbReference>
<sequence length="237" mass="25238">MGDESGADGLVPPTRHWQAGDVNDVSLSKQPQPPEPERGPTAAEVRISDADRDRVADLLRDALAEGRLTPEEHSERVEAAYRARTAGELEPLLRDLPAGRPRPTRAPDTAGALAGPRSVVAIFSGATRKGRWRPGAQTTAFACFGGVEIDLSEAVFEQRETVVNATAIFGGVDIKVPENVTLRSSGSAVLGGFDVDEQTAEDPDAPVVIVRGLAIFGGVDASGKRGKRVRDLRTRRD</sequence>
<name>A0A5P0YSR7_9ACTN</name>
<accession>A0A5P0YSR7</accession>
<dbReference type="EMBL" id="JABJXA010000228">
    <property type="protein sequence ID" value="MBB1261931.1"/>
    <property type="molecule type" value="Genomic_DNA"/>
</dbReference>